<feature type="compositionally biased region" description="Pro residues" evidence="2">
    <location>
        <begin position="1213"/>
        <end position="1222"/>
    </location>
</feature>
<reference evidence="3" key="1">
    <citation type="submission" date="2015-12" db="EMBL/GenBank/DDBJ databases">
        <title>De novo transcriptome assembly of four potential Pierce s Disease insect vectors from Arizona vineyards.</title>
        <authorList>
            <person name="Tassone E.E."/>
        </authorList>
    </citation>
    <scope>NUCLEOTIDE SEQUENCE</scope>
</reference>
<evidence type="ECO:0000313" key="3">
    <source>
        <dbReference type="EMBL" id="JAS10758.1"/>
    </source>
</evidence>
<keyword evidence="1" id="KW-0175">Coiled coil</keyword>
<feature type="region of interest" description="Disordered" evidence="2">
    <location>
        <begin position="667"/>
        <end position="688"/>
    </location>
</feature>
<protein>
    <submittedName>
        <fullName evidence="3">Uncharacterized protein</fullName>
    </submittedName>
</protein>
<feature type="coiled-coil region" evidence="1">
    <location>
        <begin position="775"/>
        <end position="809"/>
    </location>
</feature>
<proteinExistence type="predicted"/>
<dbReference type="AlphaFoldDB" id="A0A1B6CBA6"/>
<gene>
    <name evidence="3" type="ORF">g.30771</name>
</gene>
<feature type="compositionally biased region" description="Polar residues" evidence="2">
    <location>
        <begin position="1223"/>
        <end position="1241"/>
    </location>
</feature>
<dbReference type="EMBL" id="GEDC01026540">
    <property type="protein sequence ID" value="JAS10758.1"/>
    <property type="molecule type" value="Transcribed_RNA"/>
</dbReference>
<accession>A0A1B6CBA6</accession>
<name>A0A1B6CBA6_9HEMI</name>
<feature type="region of interest" description="Disordered" evidence="2">
    <location>
        <begin position="731"/>
        <end position="760"/>
    </location>
</feature>
<feature type="region of interest" description="Disordered" evidence="2">
    <location>
        <begin position="66"/>
        <end position="90"/>
    </location>
</feature>
<sequence>MMVDFFFKKVRRRSLLALGTLRSHRDSFSDANATSPHNGIIINTNIEPDLVINNIGCEVENNCKQSSDTEWESEDSLPLDRSLPLPPPEIIITPDRRSRITLERTPSLDLTDDDHSDQNIKIESCTFGDENGIMEEIVISNSTLPNPFNNTDIEGNNIINVNNNVNFGNTIRNSKFIYDTGQIYQENSANTIEMASNITINNDTYTNILKNQSTENEVTDVNYSKKSYDKVLKLCSLDNLIDNSKYVSIESSFSCEQLDSESSNKLENICSESFSIDTLNNTELCSKDCDLAQSLDSLDESPFGTVVKRSVFQESHSLELLDNSSNLESGKPMRRHVRNKSITVNSNWSKSVDVLVKPSHLDKMAIDSKKIDAQLKCYDEALRELEQDKLMKIKSSKSLDSSSFLSAKKEHSDYKVFIAKAISDDNHKLDLSEDHNTITIQEFNKTTHYEIPKTFSVESDLKDISMSKNVCASNLMCMENPKDLYLSNVPNIQIQRKDETSSIIVENTETHNTEKGLNDVKSFSIDKSYNTVSKNKQITYPSDSNSVTVHLENVKNPISTFGEKSILDCSYKNKIFNQTKPIRKEKSESEIQNKTEFEKSNNNTKVKAVRSISMYVEQMKIKDELLKGSKFSRDDLMLSEKSESDSDWNEKPIRNKRKQLLAMRGIIADPKDSEDSNDEDPPFWLSTEKGGCFARQNTVVYQPTKVSTPQNSPEHGEQSCKNEVEEEIYKPEVGESKSSSSTSEVSDSASISQSDTTPRHNYTLRTHQKLLKDHLKTATSDKVKLEETVAQLRDQVDRLQYELADTSQHIVARDDKVTILQDELVRLGEKYSTALEDVHTLNYKLSLQEVELKYLRNVVKKENPDKGAISKDSTNNQLLDYLEEVIQANKHVQVEKEALINQNMADIKKLQDDTIHWKELYEEAISKLEHIQGLNQPNFQSLGDFDSFKQKDIYDKKSMSQDYNQNKAISSCSLDSEDTQIKNKNCKSKAGGDKHKLKSTFELKLEKTPIHFNVLNDVNIDPQNKQIILLQQQVDFERKKQSSLDSQISHLMNELQKKLGAEIELDNLYRKIETDYVTKEQLKQMQSKYIEQIQQIKLENEIKLETKIEEMNKIIESQVIKQIEREKMEFEMKKEFEYARQKLQFELSKAHAALKAKESEKKALKTHCKKLTLDVEKSEDLKRKELIEKAYSVNLADPSTEKEKELYIKKSFIPPPPPPLPPITTSMPESLNPFSASSLRQQLEHSIRKHRDLQKDQSPNGHHC</sequence>
<feature type="compositionally biased region" description="Low complexity" evidence="2">
    <location>
        <begin position="736"/>
        <end position="752"/>
    </location>
</feature>
<organism evidence="3">
    <name type="scientific">Clastoptera arizonana</name>
    <name type="common">Arizona spittle bug</name>
    <dbReference type="NCBI Taxonomy" id="38151"/>
    <lineage>
        <taxon>Eukaryota</taxon>
        <taxon>Metazoa</taxon>
        <taxon>Ecdysozoa</taxon>
        <taxon>Arthropoda</taxon>
        <taxon>Hexapoda</taxon>
        <taxon>Insecta</taxon>
        <taxon>Pterygota</taxon>
        <taxon>Neoptera</taxon>
        <taxon>Paraneoptera</taxon>
        <taxon>Hemiptera</taxon>
        <taxon>Auchenorrhyncha</taxon>
        <taxon>Cercopoidea</taxon>
        <taxon>Clastopteridae</taxon>
        <taxon>Clastoptera</taxon>
    </lineage>
</organism>
<feature type="region of interest" description="Disordered" evidence="2">
    <location>
        <begin position="1212"/>
        <end position="1264"/>
    </location>
</feature>
<evidence type="ECO:0000256" key="1">
    <source>
        <dbReference type="SAM" id="Coils"/>
    </source>
</evidence>
<evidence type="ECO:0000256" key="2">
    <source>
        <dbReference type="SAM" id="MobiDB-lite"/>
    </source>
</evidence>